<evidence type="ECO:0000313" key="2">
    <source>
        <dbReference type="Proteomes" id="UP000630660"/>
    </source>
</evidence>
<accession>A0A9D5QBL1</accession>
<protein>
    <submittedName>
        <fullName evidence="1">Uncharacterized protein</fullName>
    </submittedName>
</protein>
<evidence type="ECO:0000313" key="1">
    <source>
        <dbReference type="EMBL" id="MBD3363718.1"/>
    </source>
</evidence>
<name>A0A9D5QBL1_UNCW3</name>
<reference evidence="1" key="1">
    <citation type="submission" date="2019-11" db="EMBL/GenBank/DDBJ databases">
        <title>Microbial mats filling the niche in hypersaline microbial mats.</title>
        <authorList>
            <person name="Wong H.L."/>
            <person name="Macleod F.I."/>
            <person name="White R.A. III"/>
            <person name="Burns B.P."/>
        </authorList>
    </citation>
    <scope>NUCLEOTIDE SEQUENCE</scope>
    <source>
        <strain evidence="1">Bin_327</strain>
    </source>
</reference>
<dbReference type="EMBL" id="WJKJ01000021">
    <property type="protein sequence ID" value="MBD3363718.1"/>
    <property type="molecule type" value="Genomic_DNA"/>
</dbReference>
<proteinExistence type="predicted"/>
<dbReference type="Proteomes" id="UP000630660">
    <property type="component" value="Unassembled WGS sequence"/>
</dbReference>
<dbReference type="AlphaFoldDB" id="A0A9D5QBL1"/>
<sequence>MYEIQDNELEALYAHEDLLGNTLMELGSNTRVLNHHLVNGMRVRPDSSGRELVVEIFAHKTTRQLLSVIREEFGSHRVLLHHLKWGLVFEIV</sequence>
<organism evidence="1 2">
    <name type="scientific">candidate division WOR-3 bacterium</name>
    <dbReference type="NCBI Taxonomy" id="2052148"/>
    <lineage>
        <taxon>Bacteria</taxon>
        <taxon>Bacteria division WOR-3</taxon>
    </lineage>
</organism>
<comment type="caution">
    <text evidence="1">The sequence shown here is derived from an EMBL/GenBank/DDBJ whole genome shotgun (WGS) entry which is preliminary data.</text>
</comment>
<gene>
    <name evidence="1" type="ORF">GF359_00730</name>
</gene>